<gene>
    <name evidence="2" type="ORF">C7B77_28830</name>
</gene>
<sequence length="126" mass="12964">MKLKLISSSTVALLATLGALHSTPASAQLVPEPWVTVGSKDGGVSYGAGVRIFDLGAEIGNNKGKTGVDLLKFFSIPTVSPYVGLGLYGSDVAYSGGVQFSPPGNTFFGVGYHSIRGINGQLGIKF</sequence>
<dbReference type="Proteomes" id="UP000238937">
    <property type="component" value="Unassembled WGS sequence"/>
</dbReference>
<organism evidence="2 3">
    <name type="scientific">Chamaesiphon polymorphus CCALA 037</name>
    <dbReference type="NCBI Taxonomy" id="2107692"/>
    <lineage>
        <taxon>Bacteria</taxon>
        <taxon>Bacillati</taxon>
        <taxon>Cyanobacteriota</taxon>
        <taxon>Cyanophyceae</taxon>
        <taxon>Gomontiellales</taxon>
        <taxon>Chamaesiphonaceae</taxon>
        <taxon>Chamaesiphon</taxon>
    </lineage>
</organism>
<keyword evidence="3" id="KW-1185">Reference proteome</keyword>
<accession>A0A2T1F4Y2</accession>
<dbReference type="AlphaFoldDB" id="A0A2T1F4Y2"/>
<keyword evidence="1" id="KW-0732">Signal</keyword>
<proteinExistence type="predicted"/>
<name>A0A2T1F4Y2_9CYAN</name>
<dbReference type="RefSeq" id="WP_106313172.1">
    <property type="nucleotide sequence ID" value="NZ_PVWO01000740.1"/>
</dbReference>
<feature type="signal peptide" evidence="1">
    <location>
        <begin position="1"/>
        <end position="27"/>
    </location>
</feature>
<evidence type="ECO:0000256" key="1">
    <source>
        <dbReference type="SAM" id="SignalP"/>
    </source>
</evidence>
<dbReference type="EMBL" id="PVWO01000740">
    <property type="protein sequence ID" value="PSB40050.1"/>
    <property type="molecule type" value="Genomic_DNA"/>
</dbReference>
<evidence type="ECO:0000313" key="2">
    <source>
        <dbReference type="EMBL" id="PSB40050.1"/>
    </source>
</evidence>
<dbReference type="OrthoDB" id="464564at2"/>
<feature type="chain" id="PRO_5015573794" evidence="1">
    <location>
        <begin position="28"/>
        <end position="126"/>
    </location>
</feature>
<protein>
    <submittedName>
        <fullName evidence="2">Uncharacterized protein</fullName>
    </submittedName>
</protein>
<reference evidence="2 3" key="1">
    <citation type="submission" date="2018-03" db="EMBL/GenBank/DDBJ databases">
        <title>The ancient ancestry and fast evolution of plastids.</title>
        <authorList>
            <person name="Moore K.R."/>
            <person name="Magnabosco C."/>
            <person name="Momper L."/>
            <person name="Gold D.A."/>
            <person name="Bosak T."/>
            <person name="Fournier G.P."/>
        </authorList>
    </citation>
    <scope>NUCLEOTIDE SEQUENCE [LARGE SCALE GENOMIC DNA]</scope>
    <source>
        <strain evidence="2 3">CCALA 037</strain>
    </source>
</reference>
<comment type="caution">
    <text evidence="2">The sequence shown here is derived from an EMBL/GenBank/DDBJ whole genome shotgun (WGS) entry which is preliminary data.</text>
</comment>
<evidence type="ECO:0000313" key="3">
    <source>
        <dbReference type="Proteomes" id="UP000238937"/>
    </source>
</evidence>